<proteinExistence type="predicted"/>
<gene>
    <name evidence="1" type="ORF">B0293_26425</name>
</gene>
<dbReference type="Proteomes" id="UP000188551">
    <property type="component" value="Unassembled WGS sequence"/>
</dbReference>
<protein>
    <submittedName>
        <fullName evidence="1">Uncharacterized protein</fullName>
    </submittedName>
</protein>
<dbReference type="EMBL" id="MUXN01000020">
    <property type="protein sequence ID" value="OOC03799.1"/>
    <property type="molecule type" value="Genomic_DNA"/>
</dbReference>
<comment type="caution">
    <text evidence="1">The sequence shown here is derived from an EMBL/GenBank/DDBJ whole genome shotgun (WGS) entry which is preliminary data.</text>
</comment>
<accession>A0ABX3JA74</accession>
<organism evidence="1 2">
    <name type="scientific">Amycolatopsis azurea DSM 43854</name>
    <dbReference type="NCBI Taxonomy" id="1238180"/>
    <lineage>
        <taxon>Bacteria</taxon>
        <taxon>Bacillati</taxon>
        <taxon>Actinomycetota</taxon>
        <taxon>Actinomycetes</taxon>
        <taxon>Pseudonocardiales</taxon>
        <taxon>Pseudonocardiaceae</taxon>
        <taxon>Amycolatopsis</taxon>
    </lineage>
</organism>
<sequence length="114" mass="12598">MTTGSAALPINDMGLIERVLQVAENTGYVLVGHSERVYHLVDSKTIEAAPRFEEEAVHQLLASKWLTKGGVHVYTHHGFEGPGNSVLVPKSTRVKARQWRNLAPIPCSRKRKAS</sequence>
<name>A0ABX3JA74_9PSEU</name>
<evidence type="ECO:0000313" key="2">
    <source>
        <dbReference type="Proteomes" id="UP000188551"/>
    </source>
</evidence>
<reference evidence="1 2" key="1">
    <citation type="submission" date="2017-02" db="EMBL/GenBank/DDBJ databases">
        <title>Amycolatopsis azurea DSM 43854 draft genome.</title>
        <authorList>
            <person name="Mayilraj S."/>
        </authorList>
    </citation>
    <scope>NUCLEOTIDE SEQUENCE [LARGE SCALE GENOMIC DNA]</scope>
    <source>
        <strain evidence="1 2">DSM 43854</strain>
    </source>
</reference>
<keyword evidence="2" id="KW-1185">Reference proteome</keyword>
<evidence type="ECO:0000313" key="1">
    <source>
        <dbReference type="EMBL" id="OOC03799.1"/>
    </source>
</evidence>